<protein>
    <recommendedName>
        <fullName evidence="3">DUF1857 domain-containing protein</fullName>
    </recommendedName>
</protein>
<dbReference type="InterPro" id="IPR015075">
    <property type="entry name" value="AtaL"/>
</dbReference>
<dbReference type="OrthoDB" id="6367327at2"/>
<gene>
    <name evidence="1" type="ORF">BJN45_00405</name>
</gene>
<proteinExistence type="predicted"/>
<evidence type="ECO:0008006" key="3">
    <source>
        <dbReference type="Google" id="ProtNLM"/>
    </source>
</evidence>
<evidence type="ECO:0000313" key="1">
    <source>
        <dbReference type="EMBL" id="OMG56137.1"/>
    </source>
</evidence>
<evidence type="ECO:0000313" key="2">
    <source>
        <dbReference type="Proteomes" id="UP000187526"/>
    </source>
</evidence>
<comment type="caution">
    <text evidence="1">The sequence shown here is derived from an EMBL/GenBank/DDBJ whole genome shotgun (WGS) entry which is preliminary data.</text>
</comment>
<dbReference type="EMBL" id="MTHD01000001">
    <property type="protein sequence ID" value="OMG56137.1"/>
    <property type="molecule type" value="Genomic_DNA"/>
</dbReference>
<sequence length="156" mass="17694">MNFEHLIAINDPGNPLLVSLTRQQVWDGLQHRVDNPLPFLPGLESCTLLGRDDECLLRELDFGAARIRDRVTMSVLEWVRFDIEPSAHHAGGSLTIRIEEPEPERLFLRFTYGTTFAASASEEDRAYAEYIKSAYQQSDIDCVRIIRTLAAEGNCQ</sequence>
<dbReference type="AlphaFoldDB" id="A0A1R1IBR2"/>
<organism evidence="1 2">
    <name type="scientific">Azonexus hydrophilus</name>
    <dbReference type="NCBI Taxonomy" id="418702"/>
    <lineage>
        <taxon>Bacteria</taxon>
        <taxon>Pseudomonadati</taxon>
        <taxon>Pseudomonadota</taxon>
        <taxon>Betaproteobacteria</taxon>
        <taxon>Rhodocyclales</taxon>
        <taxon>Azonexaceae</taxon>
        <taxon>Azonexus</taxon>
    </lineage>
</organism>
<keyword evidence="2" id="KW-1185">Reference proteome</keyword>
<dbReference type="Proteomes" id="UP000187526">
    <property type="component" value="Unassembled WGS sequence"/>
</dbReference>
<dbReference type="RefSeq" id="WP_076090994.1">
    <property type="nucleotide sequence ID" value="NZ_MTHD01000001.1"/>
</dbReference>
<dbReference type="CDD" id="cd08863">
    <property type="entry name" value="SRPBCC_DUF1857"/>
    <property type="match status" value="1"/>
</dbReference>
<dbReference type="Pfam" id="PF08982">
    <property type="entry name" value="AtaL"/>
    <property type="match status" value="1"/>
</dbReference>
<dbReference type="STRING" id="418702.BJN45_00405"/>
<dbReference type="Gene3D" id="3.30.530.20">
    <property type="match status" value="1"/>
</dbReference>
<dbReference type="SUPFAM" id="SSF55961">
    <property type="entry name" value="Bet v1-like"/>
    <property type="match status" value="1"/>
</dbReference>
<reference evidence="1 2" key="1">
    <citation type="submission" date="2016-10" db="EMBL/GenBank/DDBJ databases">
        <title>Alkaliphiles isolated from bioreactors.</title>
        <authorList>
            <person name="Salah Z."/>
            <person name="Rout S.P."/>
            <person name="Humphreys P.N."/>
        </authorList>
    </citation>
    <scope>NUCLEOTIDE SEQUENCE [LARGE SCALE GENOMIC DNA]</scope>
    <source>
        <strain evidence="1 2">ZS02</strain>
    </source>
</reference>
<name>A0A1R1IBR2_9RHOO</name>
<accession>A0A1R1IBR2</accession>
<dbReference type="InterPro" id="IPR023393">
    <property type="entry name" value="START-like_dom_sf"/>
</dbReference>